<keyword evidence="3" id="KW-0511">Multifunctional enzyme</keyword>
<feature type="domain" description="MsrB" evidence="5">
    <location>
        <begin position="50"/>
        <end position="170"/>
    </location>
</feature>
<dbReference type="NCBIfam" id="NF004036">
    <property type="entry name" value="PRK05508.1"/>
    <property type="match status" value="1"/>
</dbReference>
<keyword evidence="4" id="KW-1133">Transmembrane helix</keyword>
<evidence type="ECO:0000256" key="2">
    <source>
        <dbReference type="ARBA" id="ARBA00023002"/>
    </source>
</evidence>
<dbReference type="NCBIfam" id="NF004042">
    <property type="entry name" value="PRK05550.1"/>
    <property type="match status" value="1"/>
</dbReference>
<dbReference type="Gene3D" id="3.30.1060.10">
    <property type="entry name" value="Peptide methionine sulphoxide reductase MsrA"/>
    <property type="match status" value="1"/>
</dbReference>
<dbReference type="Gene3D" id="2.170.150.20">
    <property type="entry name" value="Peptide methionine sulfoxide reductase"/>
    <property type="match status" value="1"/>
</dbReference>
<dbReference type="InterPro" id="IPR011057">
    <property type="entry name" value="Mss4-like_sf"/>
</dbReference>
<feature type="transmembrane region" description="Helical" evidence="4">
    <location>
        <begin position="20"/>
        <end position="37"/>
    </location>
</feature>
<dbReference type="SUPFAM" id="SSF55068">
    <property type="entry name" value="Peptide methionine sulfoxide reductase"/>
    <property type="match status" value="1"/>
</dbReference>
<evidence type="ECO:0000256" key="4">
    <source>
        <dbReference type="SAM" id="Phobius"/>
    </source>
</evidence>
<dbReference type="PROSITE" id="PS51790">
    <property type="entry name" value="MSRB"/>
    <property type="match status" value="1"/>
</dbReference>
<dbReference type="Pfam" id="PF01641">
    <property type="entry name" value="SelR"/>
    <property type="match status" value="1"/>
</dbReference>
<dbReference type="AlphaFoldDB" id="A0A644XMG5"/>
<reference evidence="6" key="1">
    <citation type="submission" date="2019-08" db="EMBL/GenBank/DDBJ databases">
        <authorList>
            <person name="Kucharzyk K."/>
            <person name="Murdoch R.W."/>
            <person name="Higgins S."/>
            <person name="Loffler F."/>
        </authorList>
    </citation>
    <scope>NUCLEOTIDE SEQUENCE</scope>
</reference>
<dbReference type="SUPFAM" id="SSF51316">
    <property type="entry name" value="Mss4-like"/>
    <property type="match status" value="1"/>
</dbReference>
<protein>
    <recommendedName>
        <fullName evidence="1">peptide-methionine (S)-S-oxide reductase</fullName>
        <ecNumber evidence="1">1.8.4.11</ecNumber>
    </recommendedName>
</protein>
<dbReference type="PANTHER" id="PTHR43774">
    <property type="entry name" value="PEPTIDE METHIONINE SULFOXIDE REDUCTASE"/>
    <property type="match status" value="1"/>
</dbReference>
<dbReference type="EMBL" id="VSSQ01002779">
    <property type="protein sequence ID" value="MPM17345.1"/>
    <property type="molecule type" value="Genomic_DNA"/>
</dbReference>
<dbReference type="PANTHER" id="PTHR43774:SF1">
    <property type="entry name" value="PEPTIDE METHIONINE SULFOXIDE REDUCTASE MSRA 2"/>
    <property type="match status" value="1"/>
</dbReference>
<sequence length="333" mass="38127">MEPTKIPPDFHAKNKQVKCLRIFFLLALVSTTFTMCAQKSKKEINLKQYITMGYNQLTPEEEFVILHKGTERPFTGELLENKAKGTYVCKRCDAPLYRSEDKFESNCGWPSFDDEIAGAVKRVRDADGRRTEILCNNCGAHLGHVFLGEGFTAKQTRHCVNSISMKFIPAGHTDLRKGYFASGCFWGTEYFFMKAKGVKETHVGFMGGHVDNPTYEQVCQKNTGHLETTEVVFDPAETTYEEMVKLFFETHDFTQTNGQGPDIGPQYLSCIFYSTPREKEIAEKYIALLTNKGYKVATTLKPASTFWKAENYHQQYYEHKGTKPYCHKYTKVF</sequence>
<dbReference type="InterPro" id="IPR036509">
    <property type="entry name" value="Met_Sox_Rdtase_MsrA_sf"/>
</dbReference>
<dbReference type="GO" id="GO:0008113">
    <property type="term" value="F:peptide-methionine (S)-S-oxide reductase activity"/>
    <property type="evidence" value="ECO:0007669"/>
    <property type="project" value="UniProtKB-EC"/>
</dbReference>
<gene>
    <name evidence="6" type="primary">msrA_11</name>
    <name evidence="6" type="ORF">SDC9_63733</name>
</gene>
<evidence type="ECO:0000256" key="1">
    <source>
        <dbReference type="ARBA" id="ARBA00012502"/>
    </source>
</evidence>
<dbReference type="Pfam" id="PF01625">
    <property type="entry name" value="PMSR"/>
    <property type="match status" value="1"/>
</dbReference>
<name>A0A644XMG5_9ZZZZ</name>
<dbReference type="GO" id="GO:0033743">
    <property type="term" value="F:peptide-methionine (R)-S-oxide reductase activity"/>
    <property type="evidence" value="ECO:0007669"/>
    <property type="project" value="InterPro"/>
</dbReference>
<dbReference type="NCBIfam" id="TIGR00357">
    <property type="entry name" value="peptide-methionine (R)-S-oxide reductase MsrB"/>
    <property type="match status" value="1"/>
</dbReference>
<keyword evidence="2 6" id="KW-0560">Oxidoreductase</keyword>
<dbReference type="HAMAP" id="MF_01401">
    <property type="entry name" value="MsrA"/>
    <property type="match status" value="1"/>
</dbReference>
<evidence type="ECO:0000256" key="3">
    <source>
        <dbReference type="ARBA" id="ARBA00023268"/>
    </source>
</evidence>
<comment type="caution">
    <text evidence="6">The sequence shown here is derived from an EMBL/GenBank/DDBJ whole genome shotgun (WGS) entry which is preliminary data.</text>
</comment>
<dbReference type="InterPro" id="IPR002579">
    <property type="entry name" value="Met_Sox_Rdtase_MsrB_dom"/>
</dbReference>
<evidence type="ECO:0000259" key="5">
    <source>
        <dbReference type="PROSITE" id="PS51790"/>
    </source>
</evidence>
<dbReference type="EC" id="1.8.4.11" evidence="1"/>
<keyword evidence="4" id="KW-0472">Membrane</keyword>
<keyword evidence="4" id="KW-0812">Transmembrane</keyword>
<evidence type="ECO:0000313" key="6">
    <source>
        <dbReference type="EMBL" id="MPM17345.1"/>
    </source>
</evidence>
<dbReference type="NCBIfam" id="TIGR00401">
    <property type="entry name" value="msrA"/>
    <property type="match status" value="1"/>
</dbReference>
<proteinExistence type="inferred from homology"/>
<organism evidence="6">
    <name type="scientific">bioreactor metagenome</name>
    <dbReference type="NCBI Taxonomy" id="1076179"/>
    <lineage>
        <taxon>unclassified sequences</taxon>
        <taxon>metagenomes</taxon>
        <taxon>ecological metagenomes</taxon>
    </lineage>
</organism>
<dbReference type="InterPro" id="IPR002569">
    <property type="entry name" value="Met_Sox_Rdtase_MsrA_dom"/>
</dbReference>
<accession>A0A644XMG5</accession>